<dbReference type="RefSeq" id="WP_323296211.1">
    <property type="nucleotide sequence ID" value="NZ_JAYFUM010000008.1"/>
</dbReference>
<dbReference type="Proteomes" id="UP001302949">
    <property type="component" value="Unassembled WGS sequence"/>
</dbReference>
<accession>A0ABU5Q876</accession>
<gene>
    <name evidence="3" type="ORF">VB248_07890</name>
</gene>
<keyword evidence="4" id="KW-1185">Reference proteome</keyword>
<organism evidence="3 4">
    <name type="scientific">Arcicella rigui</name>
    <dbReference type="NCBI Taxonomy" id="797020"/>
    <lineage>
        <taxon>Bacteria</taxon>
        <taxon>Pseudomonadati</taxon>
        <taxon>Bacteroidota</taxon>
        <taxon>Cytophagia</taxon>
        <taxon>Cytophagales</taxon>
        <taxon>Flectobacillaceae</taxon>
        <taxon>Arcicella</taxon>
    </lineage>
</organism>
<evidence type="ECO:0000313" key="3">
    <source>
        <dbReference type="EMBL" id="MEA5139050.1"/>
    </source>
</evidence>
<dbReference type="InterPro" id="IPR025588">
    <property type="entry name" value="YcxB-like_C"/>
</dbReference>
<comment type="caution">
    <text evidence="3">The sequence shown here is derived from an EMBL/GenBank/DDBJ whole genome shotgun (WGS) entry which is preliminary data.</text>
</comment>
<reference evidence="3 4" key="1">
    <citation type="submission" date="2023-12" db="EMBL/GenBank/DDBJ databases">
        <title>Novel species of the genus Arcicella isolated from rivers.</title>
        <authorList>
            <person name="Lu H."/>
        </authorList>
    </citation>
    <scope>NUCLEOTIDE SEQUENCE [LARGE SCALE GENOMIC DNA]</scope>
    <source>
        <strain evidence="3 4">KCTC 23307</strain>
    </source>
</reference>
<feature type="domain" description="YcxB-like C-terminal" evidence="2">
    <location>
        <begin position="94"/>
        <end position="153"/>
    </location>
</feature>
<sequence>MDKIILTTKLSIEDYVKINYHLLYRKWRFKLMTGIGIFMLISLLFTFDSFKEFPWVQLLLGLFLTVGQAISVYFSAKKNYKSNGRISERINYEFDRENIKVTGESFEAKSTWDKIYSVTENKDWILIWQNQQVANVVPKRDFKEGELQALKNIVSLHSKVINKLSK</sequence>
<keyword evidence="1" id="KW-0472">Membrane</keyword>
<feature type="transmembrane region" description="Helical" evidence="1">
    <location>
        <begin position="53"/>
        <end position="76"/>
    </location>
</feature>
<feature type="transmembrane region" description="Helical" evidence="1">
    <location>
        <begin position="27"/>
        <end position="47"/>
    </location>
</feature>
<name>A0ABU5Q876_9BACT</name>
<keyword evidence="1" id="KW-1133">Transmembrane helix</keyword>
<proteinExistence type="predicted"/>
<protein>
    <submittedName>
        <fullName evidence="3">YcxB family protein</fullName>
    </submittedName>
</protein>
<evidence type="ECO:0000259" key="2">
    <source>
        <dbReference type="Pfam" id="PF14317"/>
    </source>
</evidence>
<keyword evidence="1" id="KW-0812">Transmembrane</keyword>
<evidence type="ECO:0000313" key="4">
    <source>
        <dbReference type="Proteomes" id="UP001302949"/>
    </source>
</evidence>
<dbReference type="EMBL" id="JAYFUM010000008">
    <property type="protein sequence ID" value="MEA5139050.1"/>
    <property type="molecule type" value="Genomic_DNA"/>
</dbReference>
<dbReference type="Pfam" id="PF14317">
    <property type="entry name" value="YcxB"/>
    <property type="match status" value="1"/>
</dbReference>
<evidence type="ECO:0000256" key="1">
    <source>
        <dbReference type="SAM" id="Phobius"/>
    </source>
</evidence>